<gene>
    <name evidence="2" type="ORF">FGO68_gene16586</name>
</gene>
<dbReference type="AlphaFoldDB" id="A0A8J8SX88"/>
<feature type="compositionally biased region" description="Polar residues" evidence="1">
    <location>
        <begin position="191"/>
        <end position="200"/>
    </location>
</feature>
<evidence type="ECO:0000313" key="2">
    <source>
        <dbReference type="EMBL" id="TNV74192.1"/>
    </source>
</evidence>
<feature type="compositionally biased region" description="Polar residues" evidence="1">
    <location>
        <begin position="54"/>
        <end position="66"/>
    </location>
</feature>
<feature type="region of interest" description="Disordered" evidence="1">
    <location>
        <begin position="47"/>
        <end position="75"/>
    </location>
</feature>
<keyword evidence="3" id="KW-1185">Reference proteome</keyword>
<accession>A0A8J8SX88</accession>
<comment type="caution">
    <text evidence="2">The sequence shown here is derived from an EMBL/GenBank/DDBJ whole genome shotgun (WGS) entry which is preliminary data.</text>
</comment>
<dbReference type="EMBL" id="RRYP01017316">
    <property type="protein sequence ID" value="TNV74192.1"/>
    <property type="molecule type" value="Genomic_DNA"/>
</dbReference>
<organism evidence="2 3">
    <name type="scientific">Halteria grandinella</name>
    <dbReference type="NCBI Taxonomy" id="5974"/>
    <lineage>
        <taxon>Eukaryota</taxon>
        <taxon>Sar</taxon>
        <taxon>Alveolata</taxon>
        <taxon>Ciliophora</taxon>
        <taxon>Intramacronucleata</taxon>
        <taxon>Spirotrichea</taxon>
        <taxon>Stichotrichia</taxon>
        <taxon>Sporadotrichida</taxon>
        <taxon>Halteriidae</taxon>
        <taxon>Halteria</taxon>
    </lineage>
</organism>
<name>A0A8J8SX88_HALGN</name>
<sequence>MTYCRVTCFARRRYLPKGKRRGIHRLRGQGRKGILELLVQQMMQRRCRKRGIPSSKSTQRNSSNTVHAPIKRSPNPPRVVWIITRALRQCLLSTQTKSCCQTMVDPALIIRKSPSQVASNQQTATSTPSKCPITTGRVLASANMQSTNSNNLQPIRRVTQTTKRQISGAKVESSWQQGERASLSIMLHSSRYPQQPTSYPSKVVTAPSPPLNSNSNTSMEETTQKSHKARITKPFKLTTISSARA</sequence>
<reference evidence="2" key="1">
    <citation type="submission" date="2019-06" db="EMBL/GenBank/DDBJ databases">
        <authorList>
            <person name="Zheng W."/>
        </authorList>
    </citation>
    <scope>NUCLEOTIDE SEQUENCE</scope>
    <source>
        <strain evidence="2">QDHG01</strain>
    </source>
</reference>
<evidence type="ECO:0000313" key="3">
    <source>
        <dbReference type="Proteomes" id="UP000785679"/>
    </source>
</evidence>
<feature type="region of interest" description="Disordered" evidence="1">
    <location>
        <begin position="191"/>
        <end position="245"/>
    </location>
</feature>
<protein>
    <submittedName>
        <fullName evidence="2">Uncharacterized protein</fullName>
    </submittedName>
</protein>
<dbReference type="Proteomes" id="UP000785679">
    <property type="component" value="Unassembled WGS sequence"/>
</dbReference>
<proteinExistence type="predicted"/>
<evidence type="ECO:0000256" key="1">
    <source>
        <dbReference type="SAM" id="MobiDB-lite"/>
    </source>
</evidence>